<evidence type="ECO:0000313" key="1">
    <source>
        <dbReference type="EMBL" id="KAJ8885381.1"/>
    </source>
</evidence>
<reference evidence="1 2" key="1">
    <citation type="submission" date="2023-02" db="EMBL/GenBank/DDBJ databases">
        <title>LHISI_Scaffold_Assembly.</title>
        <authorList>
            <person name="Stuart O.P."/>
            <person name="Cleave R."/>
            <person name="Magrath M.J.L."/>
            <person name="Mikheyev A.S."/>
        </authorList>
    </citation>
    <scope>NUCLEOTIDE SEQUENCE [LARGE SCALE GENOMIC DNA]</scope>
    <source>
        <strain evidence="1">Daus_M_001</strain>
        <tissue evidence="1">Leg muscle</tissue>
    </source>
</reference>
<organism evidence="1 2">
    <name type="scientific">Dryococelus australis</name>
    <dbReference type="NCBI Taxonomy" id="614101"/>
    <lineage>
        <taxon>Eukaryota</taxon>
        <taxon>Metazoa</taxon>
        <taxon>Ecdysozoa</taxon>
        <taxon>Arthropoda</taxon>
        <taxon>Hexapoda</taxon>
        <taxon>Insecta</taxon>
        <taxon>Pterygota</taxon>
        <taxon>Neoptera</taxon>
        <taxon>Polyneoptera</taxon>
        <taxon>Phasmatodea</taxon>
        <taxon>Verophasmatodea</taxon>
        <taxon>Anareolatae</taxon>
        <taxon>Phasmatidae</taxon>
        <taxon>Eurycanthinae</taxon>
        <taxon>Dryococelus</taxon>
    </lineage>
</organism>
<keyword evidence="2" id="KW-1185">Reference proteome</keyword>
<accession>A0ABQ9HMQ7</accession>
<dbReference type="Proteomes" id="UP001159363">
    <property type="component" value="Chromosome X"/>
</dbReference>
<proteinExistence type="predicted"/>
<comment type="caution">
    <text evidence="1">The sequence shown here is derived from an EMBL/GenBank/DDBJ whole genome shotgun (WGS) entry which is preliminary data.</text>
</comment>
<sequence length="105" mass="12294">MEQQLHLSLQKKYHELSIADFVPRIAFIPWLPLFSIVDLHFPMYVFFTNEACFTTDGKINSRNSDAWTDENPSTKVVRNHQERFAGNMQEGKLNDYLARKHIPTP</sequence>
<dbReference type="EMBL" id="JARBHB010000004">
    <property type="protein sequence ID" value="KAJ8885381.1"/>
    <property type="molecule type" value="Genomic_DNA"/>
</dbReference>
<evidence type="ECO:0000313" key="2">
    <source>
        <dbReference type="Proteomes" id="UP001159363"/>
    </source>
</evidence>
<protein>
    <submittedName>
        <fullName evidence="1">Uncharacterized protein</fullName>
    </submittedName>
</protein>
<gene>
    <name evidence="1" type="ORF">PR048_011578</name>
</gene>
<name>A0ABQ9HMQ7_9NEOP</name>